<evidence type="ECO:0000259" key="3">
    <source>
        <dbReference type="PROSITE" id="PS51138"/>
    </source>
</evidence>
<dbReference type="InterPro" id="IPR005491">
    <property type="entry name" value="ENT_dom"/>
</dbReference>
<dbReference type="Pfam" id="PF03735">
    <property type="entry name" value="ENT"/>
    <property type="match status" value="1"/>
</dbReference>
<dbReference type="SUPFAM" id="SSF158639">
    <property type="entry name" value="ENT-like"/>
    <property type="match status" value="1"/>
</dbReference>
<keyword evidence="2" id="KW-0539">Nucleus</keyword>
<dbReference type="PANTHER" id="PTHR33432">
    <property type="entry name" value="PROTEIN EMSY-LIKE 4"/>
    <property type="match status" value="1"/>
</dbReference>
<dbReference type="InterPro" id="IPR036142">
    <property type="entry name" value="ENT_dom-like_sf"/>
</dbReference>
<evidence type="ECO:0000256" key="2">
    <source>
        <dbReference type="ARBA" id="ARBA00023242"/>
    </source>
</evidence>
<dbReference type="Proteomes" id="UP001604336">
    <property type="component" value="Unassembled WGS sequence"/>
</dbReference>
<gene>
    <name evidence="4" type="ORF">Adt_13840</name>
</gene>
<dbReference type="GO" id="GO:0005634">
    <property type="term" value="C:nucleus"/>
    <property type="evidence" value="ECO:0007669"/>
    <property type="project" value="UniProtKB-SubCell"/>
</dbReference>
<dbReference type="Gene3D" id="1.10.1240.40">
    <property type="entry name" value="ENT domain"/>
    <property type="match status" value="1"/>
</dbReference>
<organism evidence="4 5">
    <name type="scientific">Abeliophyllum distichum</name>
    <dbReference type="NCBI Taxonomy" id="126358"/>
    <lineage>
        <taxon>Eukaryota</taxon>
        <taxon>Viridiplantae</taxon>
        <taxon>Streptophyta</taxon>
        <taxon>Embryophyta</taxon>
        <taxon>Tracheophyta</taxon>
        <taxon>Spermatophyta</taxon>
        <taxon>Magnoliopsida</taxon>
        <taxon>eudicotyledons</taxon>
        <taxon>Gunneridae</taxon>
        <taxon>Pentapetalae</taxon>
        <taxon>asterids</taxon>
        <taxon>lamiids</taxon>
        <taxon>Lamiales</taxon>
        <taxon>Oleaceae</taxon>
        <taxon>Forsythieae</taxon>
        <taxon>Abeliophyllum</taxon>
    </lineage>
</organism>
<dbReference type="AlphaFoldDB" id="A0ABD1TYI3"/>
<sequence>MSPYCSSVIEANNGHVQKIRAIEKEATKNRVVSGPVIEKVDAVAYPRESLGEKHMHASLNYRSYGYNQVERDNQNDIYGYCGSRSSEFNNSDSDACSVGSCSVTIQSPNHYYSHVIPLPCKVTGTPCSDAESCYGSGSGSGSGSEGKSGLHLTKEVEASIHRLELHAYHCTLEALYASGPLSWDKEALLTNLRIMLHISNDEHLMELKYLISTKTGPQLEACFDCFQRLNDDVRVFRISLGTNCWTIQSSTFITDFTNLRPVSGISI</sequence>
<evidence type="ECO:0000313" key="5">
    <source>
        <dbReference type="Proteomes" id="UP001604336"/>
    </source>
</evidence>
<dbReference type="PANTHER" id="PTHR33432:SF33">
    <property type="entry name" value="OS03G0796400 PROTEIN"/>
    <property type="match status" value="1"/>
</dbReference>
<feature type="domain" description="ENT" evidence="3">
    <location>
        <begin position="156"/>
        <end position="242"/>
    </location>
</feature>
<name>A0ABD1TYI3_9LAMI</name>
<dbReference type="InterPro" id="IPR033485">
    <property type="entry name" value="EMSY-LIKE_plant"/>
</dbReference>
<comment type="subcellular location">
    <subcellularLocation>
        <location evidence="1">Nucleus</location>
    </subcellularLocation>
</comment>
<reference evidence="5" key="1">
    <citation type="submission" date="2024-07" db="EMBL/GenBank/DDBJ databases">
        <title>Two chromosome-level genome assemblies of Korean endemic species Abeliophyllum distichum and Forsythia ovata (Oleaceae).</title>
        <authorList>
            <person name="Jang H."/>
        </authorList>
    </citation>
    <scope>NUCLEOTIDE SEQUENCE [LARGE SCALE GENOMIC DNA]</scope>
</reference>
<evidence type="ECO:0000256" key="1">
    <source>
        <dbReference type="ARBA" id="ARBA00004123"/>
    </source>
</evidence>
<dbReference type="EMBL" id="JBFOLK010000004">
    <property type="protein sequence ID" value="KAL2517593.1"/>
    <property type="molecule type" value="Genomic_DNA"/>
</dbReference>
<proteinExistence type="predicted"/>
<accession>A0ABD1TYI3</accession>
<comment type="caution">
    <text evidence="4">The sequence shown here is derived from an EMBL/GenBank/DDBJ whole genome shotgun (WGS) entry which is preliminary data.</text>
</comment>
<keyword evidence="5" id="KW-1185">Reference proteome</keyword>
<protein>
    <submittedName>
        <fullName evidence="4">Plant Tudor-like RNA-binding protein</fullName>
    </submittedName>
</protein>
<dbReference type="SMART" id="SM01191">
    <property type="entry name" value="ENT"/>
    <property type="match status" value="1"/>
</dbReference>
<dbReference type="PROSITE" id="PS51138">
    <property type="entry name" value="ENT"/>
    <property type="match status" value="1"/>
</dbReference>
<evidence type="ECO:0000313" key="4">
    <source>
        <dbReference type="EMBL" id="KAL2517593.1"/>
    </source>
</evidence>